<protein>
    <submittedName>
        <fullName evidence="1">Uncharacterized protein</fullName>
    </submittedName>
</protein>
<organism evidence="1">
    <name type="scientific">bioreactor metagenome</name>
    <dbReference type="NCBI Taxonomy" id="1076179"/>
    <lineage>
        <taxon>unclassified sequences</taxon>
        <taxon>metagenomes</taxon>
        <taxon>ecological metagenomes</taxon>
    </lineage>
</organism>
<evidence type="ECO:0000313" key="1">
    <source>
        <dbReference type="EMBL" id="MPN57451.1"/>
    </source>
</evidence>
<dbReference type="AlphaFoldDB" id="A0A645J1J0"/>
<dbReference type="EMBL" id="VSSQ01128988">
    <property type="protein sequence ID" value="MPN57451.1"/>
    <property type="molecule type" value="Genomic_DNA"/>
</dbReference>
<accession>A0A645J1J0</accession>
<sequence length="119" mass="13486">MTFRSIDWYAGHEFDPKYFYSRGWVAWVGEYNDLHKEALGSGGFSILLARTYNLFFPIRRGEANADTGYAGLTVDSKGHIVAISYGRFTRRIPHTYIIAKRFTVSAAARALPCASRNKK</sequence>
<comment type="caution">
    <text evidence="1">The sequence shown here is derived from an EMBL/GenBank/DDBJ whole genome shotgun (WGS) entry which is preliminary data.</text>
</comment>
<gene>
    <name evidence="1" type="ORF">SDC9_205145</name>
</gene>
<proteinExistence type="predicted"/>
<name>A0A645J1J0_9ZZZZ</name>
<reference evidence="1" key="1">
    <citation type="submission" date="2019-08" db="EMBL/GenBank/DDBJ databases">
        <authorList>
            <person name="Kucharzyk K."/>
            <person name="Murdoch R.W."/>
            <person name="Higgins S."/>
            <person name="Loffler F."/>
        </authorList>
    </citation>
    <scope>NUCLEOTIDE SEQUENCE</scope>
</reference>